<organism evidence="1 2">
    <name type="scientific">Aspergillus sclerotiicarbonarius (strain CBS 121057 / IBT 28362)</name>
    <dbReference type="NCBI Taxonomy" id="1448318"/>
    <lineage>
        <taxon>Eukaryota</taxon>
        <taxon>Fungi</taxon>
        <taxon>Dikarya</taxon>
        <taxon>Ascomycota</taxon>
        <taxon>Pezizomycotina</taxon>
        <taxon>Eurotiomycetes</taxon>
        <taxon>Eurotiomycetidae</taxon>
        <taxon>Eurotiales</taxon>
        <taxon>Aspergillaceae</taxon>
        <taxon>Aspergillus</taxon>
        <taxon>Aspergillus subgen. Circumdati</taxon>
    </lineage>
</organism>
<dbReference type="AlphaFoldDB" id="A0A319EL49"/>
<protein>
    <submittedName>
        <fullName evidence="1">Uncharacterized protein</fullName>
    </submittedName>
</protein>
<gene>
    <name evidence="1" type="ORF">BO78DRAFT_414119</name>
</gene>
<proteinExistence type="predicted"/>
<dbReference type="Proteomes" id="UP000248423">
    <property type="component" value="Unassembled WGS sequence"/>
</dbReference>
<evidence type="ECO:0000313" key="2">
    <source>
        <dbReference type="Proteomes" id="UP000248423"/>
    </source>
</evidence>
<dbReference type="VEuPathDB" id="FungiDB:BO78DRAFT_414119"/>
<sequence length="164" mass="19126">MTYPNTDTSEDYNYTATGLMSRRLRETFPDHTGSTKFIVLRTLTPMEGKQEKHVVTVQSEDYGIFLTFLTCDNVASSEYEKLLHWEMERTLIRRDGVPVYGITQCDEIVRFYRWKCDATGKGRLEKVRRGERETFDNSVGKEYDEGLEMLEEIKQHVMATPVYG</sequence>
<keyword evidence="2" id="KW-1185">Reference proteome</keyword>
<dbReference type="EMBL" id="KZ826319">
    <property type="protein sequence ID" value="PYI11022.1"/>
    <property type="molecule type" value="Genomic_DNA"/>
</dbReference>
<name>A0A319EL49_ASPSB</name>
<dbReference type="OrthoDB" id="10393835at2759"/>
<accession>A0A319EL49</accession>
<evidence type="ECO:0000313" key="1">
    <source>
        <dbReference type="EMBL" id="PYI11022.1"/>
    </source>
</evidence>
<reference evidence="1 2" key="1">
    <citation type="submission" date="2018-02" db="EMBL/GenBank/DDBJ databases">
        <title>The genomes of Aspergillus section Nigri reveals drivers in fungal speciation.</title>
        <authorList>
            <consortium name="DOE Joint Genome Institute"/>
            <person name="Vesth T.C."/>
            <person name="Nybo J."/>
            <person name="Theobald S."/>
            <person name="Brandl J."/>
            <person name="Frisvad J.C."/>
            <person name="Nielsen K.F."/>
            <person name="Lyhne E.K."/>
            <person name="Kogle M.E."/>
            <person name="Kuo A."/>
            <person name="Riley R."/>
            <person name="Clum A."/>
            <person name="Nolan M."/>
            <person name="Lipzen A."/>
            <person name="Salamov A."/>
            <person name="Henrissat B."/>
            <person name="Wiebenga A."/>
            <person name="De vries R.P."/>
            <person name="Grigoriev I.V."/>
            <person name="Mortensen U.H."/>
            <person name="Andersen M.R."/>
            <person name="Baker S.E."/>
        </authorList>
    </citation>
    <scope>NUCLEOTIDE SEQUENCE [LARGE SCALE GENOMIC DNA]</scope>
    <source>
        <strain evidence="1 2">CBS 121057</strain>
    </source>
</reference>